<evidence type="ECO:0000313" key="3">
    <source>
        <dbReference type="EMBL" id="MBL4954478.1"/>
    </source>
</evidence>
<evidence type="ECO:0000313" key="4">
    <source>
        <dbReference type="Proteomes" id="UP000623967"/>
    </source>
</evidence>
<dbReference type="RefSeq" id="WP_202655724.1">
    <property type="nucleotide sequence ID" value="NZ_JAESWB010000340.1"/>
</dbReference>
<feature type="transmembrane region" description="Helical" evidence="1">
    <location>
        <begin position="84"/>
        <end position="105"/>
    </location>
</feature>
<keyword evidence="4" id="KW-1185">Reference proteome</keyword>
<dbReference type="EMBL" id="JAESWB010000340">
    <property type="protein sequence ID" value="MBL4954478.1"/>
    <property type="molecule type" value="Genomic_DNA"/>
</dbReference>
<feature type="domain" description="VanZ-like" evidence="2">
    <location>
        <begin position="10"/>
        <end position="128"/>
    </location>
</feature>
<dbReference type="InterPro" id="IPR006976">
    <property type="entry name" value="VanZ-like"/>
</dbReference>
<evidence type="ECO:0000259" key="2">
    <source>
        <dbReference type="Pfam" id="PF04892"/>
    </source>
</evidence>
<evidence type="ECO:0000256" key="1">
    <source>
        <dbReference type="SAM" id="Phobius"/>
    </source>
</evidence>
<keyword evidence="1" id="KW-0472">Membrane</keyword>
<sequence>MLLKIYRFFISLLPIAYMVIIWLQSSHFNPNSIGNILTMVNSSIILVIGTLLELAHLIEFGILYFFIVVVFLCYGSLNKRKEFIAIIISVLYGLTDEIHQIFVPFRSFSLIDLLKDSIGVLAIWFLIHKIYYAGNDTRFSLFLKGISAAFNSKK</sequence>
<keyword evidence="1" id="KW-1133">Transmembrane helix</keyword>
<gene>
    <name evidence="3" type="ORF">JK635_20165</name>
</gene>
<comment type="caution">
    <text evidence="3">The sequence shown here is derived from an EMBL/GenBank/DDBJ whole genome shotgun (WGS) entry which is preliminary data.</text>
</comment>
<accession>A0ABS1TV80</accession>
<proteinExistence type="predicted"/>
<protein>
    <submittedName>
        <fullName evidence="3">VanZ family protein</fullName>
    </submittedName>
</protein>
<feature type="transmembrane region" description="Helical" evidence="1">
    <location>
        <begin position="58"/>
        <end position="77"/>
    </location>
</feature>
<feature type="transmembrane region" description="Helical" evidence="1">
    <location>
        <begin position="117"/>
        <end position="134"/>
    </location>
</feature>
<dbReference type="Proteomes" id="UP000623967">
    <property type="component" value="Unassembled WGS sequence"/>
</dbReference>
<name>A0ABS1TV80_9BACI</name>
<organism evidence="3 4">
    <name type="scientific">Neobacillus paridis</name>
    <dbReference type="NCBI Taxonomy" id="2803862"/>
    <lineage>
        <taxon>Bacteria</taxon>
        <taxon>Bacillati</taxon>
        <taxon>Bacillota</taxon>
        <taxon>Bacilli</taxon>
        <taxon>Bacillales</taxon>
        <taxon>Bacillaceae</taxon>
        <taxon>Neobacillus</taxon>
    </lineage>
</organism>
<dbReference type="NCBIfam" id="NF037970">
    <property type="entry name" value="vanZ_1"/>
    <property type="match status" value="1"/>
</dbReference>
<keyword evidence="1" id="KW-0812">Transmembrane</keyword>
<dbReference type="Pfam" id="PF04892">
    <property type="entry name" value="VanZ"/>
    <property type="match status" value="1"/>
</dbReference>
<feature type="transmembrane region" description="Helical" evidence="1">
    <location>
        <begin position="6"/>
        <end position="23"/>
    </location>
</feature>
<reference evidence="3 4" key="1">
    <citation type="submission" date="2021-01" db="EMBL/GenBank/DDBJ databases">
        <title>Genome public.</title>
        <authorList>
            <person name="Liu C."/>
            <person name="Sun Q."/>
        </authorList>
    </citation>
    <scope>NUCLEOTIDE SEQUENCE [LARGE SCALE GENOMIC DNA]</scope>
    <source>
        <strain evidence="3 4">YIM B02564</strain>
    </source>
</reference>